<gene>
    <name evidence="1" type="ORF">ICL07_21650</name>
</gene>
<organism evidence="1 2">
    <name type="scientific">Chitinophaga qingshengii</name>
    <dbReference type="NCBI Taxonomy" id="1569794"/>
    <lineage>
        <taxon>Bacteria</taxon>
        <taxon>Pseudomonadati</taxon>
        <taxon>Bacteroidota</taxon>
        <taxon>Chitinophagia</taxon>
        <taxon>Chitinophagales</taxon>
        <taxon>Chitinophagaceae</taxon>
        <taxon>Chitinophaga</taxon>
    </lineage>
</organism>
<evidence type="ECO:0000313" key="2">
    <source>
        <dbReference type="Proteomes" id="UP000659124"/>
    </source>
</evidence>
<protein>
    <recommendedName>
        <fullName evidence="3">DUF302 domain-containing protein</fullName>
    </recommendedName>
</protein>
<dbReference type="Proteomes" id="UP000659124">
    <property type="component" value="Unassembled WGS sequence"/>
</dbReference>
<evidence type="ECO:0000313" key="1">
    <source>
        <dbReference type="EMBL" id="MBC9933008.1"/>
    </source>
</evidence>
<dbReference type="EMBL" id="JACVFC010000003">
    <property type="protein sequence ID" value="MBC9933008.1"/>
    <property type="molecule type" value="Genomic_DNA"/>
</dbReference>
<accession>A0ABR7TRA0</accession>
<dbReference type="RefSeq" id="WP_188090135.1">
    <property type="nucleotide sequence ID" value="NZ_JACVFC010000003.1"/>
</dbReference>
<sequence>MKKALLFLSGMFVFSTTTLGQGLEPKPSPADTKLSKFIYQQLDSTLLADTLSHAFSIKGLLSGNRISQVKCSNGVPQQLRAKLERLPHQDIDWSQLFGKTVSGTTVIIPVLVVKDGRSVMYVKYFDDLFDDIFSFEDENAVGSMRHFKNTIMLNPLVMKKYIGGRLP</sequence>
<name>A0ABR7TRA0_9BACT</name>
<proteinExistence type="predicted"/>
<reference evidence="1 2" key="1">
    <citation type="submission" date="2020-09" db="EMBL/GenBank/DDBJ databases">
        <title>Genome sequences of type strains of Chitinophaga qingshengii and Chitinophaga varians.</title>
        <authorList>
            <person name="Kittiwongwattana C."/>
        </authorList>
    </citation>
    <scope>NUCLEOTIDE SEQUENCE [LARGE SCALE GENOMIC DNA]</scope>
    <source>
        <strain evidence="1 2">JCM 30026</strain>
    </source>
</reference>
<keyword evidence="2" id="KW-1185">Reference proteome</keyword>
<evidence type="ECO:0008006" key="3">
    <source>
        <dbReference type="Google" id="ProtNLM"/>
    </source>
</evidence>
<comment type="caution">
    <text evidence="1">The sequence shown here is derived from an EMBL/GenBank/DDBJ whole genome shotgun (WGS) entry which is preliminary data.</text>
</comment>